<organism evidence="2 3">
    <name type="scientific">Candidatus Taylorbacteria bacterium RIFCSPLOWO2_12_FULL_43_20</name>
    <dbReference type="NCBI Taxonomy" id="1802332"/>
    <lineage>
        <taxon>Bacteria</taxon>
        <taxon>Candidatus Tayloriibacteriota</taxon>
    </lineage>
</organism>
<accession>A0A1G2P5G4</accession>
<dbReference type="Proteomes" id="UP000177269">
    <property type="component" value="Unassembled WGS sequence"/>
</dbReference>
<comment type="caution">
    <text evidence="2">The sequence shown here is derived from an EMBL/GenBank/DDBJ whole genome shotgun (WGS) entry which is preliminary data.</text>
</comment>
<keyword evidence="1" id="KW-0472">Membrane</keyword>
<evidence type="ECO:0000313" key="3">
    <source>
        <dbReference type="Proteomes" id="UP000177269"/>
    </source>
</evidence>
<name>A0A1G2P5G4_9BACT</name>
<keyword evidence="1" id="KW-1133">Transmembrane helix</keyword>
<proteinExistence type="predicted"/>
<dbReference type="AlphaFoldDB" id="A0A1G2P5G4"/>
<evidence type="ECO:0000313" key="2">
    <source>
        <dbReference type="EMBL" id="OHA42811.1"/>
    </source>
</evidence>
<dbReference type="EMBL" id="MHSK01000006">
    <property type="protein sequence ID" value="OHA42811.1"/>
    <property type="molecule type" value="Genomic_DNA"/>
</dbReference>
<gene>
    <name evidence="2" type="ORF">A3G52_03340</name>
</gene>
<feature type="transmembrane region" description="Helical" evidence="1">
    <location>
        <begin position="82"/>
        <end position="102"/>
    </location>
</feature>
<feature type="transmembrane region" description="Helical" evidence="1">
    <location>
        <begin position="38"/>
        <end position="62"/>
    </location>
</feature>
<feature type="transmembrane region" description="Helical" evidence="1">
    <location>
        <begin position="12"/>
        <end position="32"/>
    </location>
</feature>
<protein>
    <submittedName>
        <fullName evidence="2">Uncharacterized protein</fullName>
    </submittedName>
</protein>
<sequence length="107" mass="11644">MENQSSLLRKNDFKYIFLATLGFFFLGMGLIAQGVTKFNLAVLVAILATLVGAIVCTLSFYVPILVARKIISENNTVGRTMFGIFFGMLLFAVIVAIASVLFGTNIL</sequence>
<reference evidence="2 3" key="1">
    <citation type="journal article" date="2016" name="Nat. Commun.">
        <title>Thousands of microbial genomes shed light on interconnected biogeochemical processes in an aquifer system.</title>
        <authorList>
            <person name="Anantharaman K."/>
            <person name="Brown C.T."/>
            <person name="Hug L.A."/>
            <person name="Sharon I."/>
            <person name="Castelle C.J."/>
            <person name="Probst A.J."/>
            <person name="Thomas B.C."/>
            <person name="Singh A."/>
            <person name="Wilkins M.J."/>
            <person name="Karaoz U."/>
            <person name="Brodie E.L."/>
            <person name="Williams K.H."/>
            <person name="Hubbard S.S."/>
            <person name="Banfield J.F."/>
        </authorList>
    </citation>
    <scope>NUCLEOTIDE SEQUENCE [LARGE SCALE GENOMIC DNA]</scope>
</reference>
<evidence type="ECO:0000256" key="1">
    <source>
        <dbReference type="SAM" id="Phobius"/>
    </source>
</evidence>
<keyword evidence="1" id="KW-0812">Transmembrane</keyword>